<dbReference type="CDD" id="cd07012">
    <property type="entry name" value="PBP2_Bug_TTT"/>
    <property type="match status" value="1"/>
</dbReference>
<dbReference type="RefSeq" id="WP_286647980.1">
    <property type="nucleotide sequence ID" value="NZ_JAUJZH010000019.1"/>
</dbReference>
<evidence type="ECO:0000313" key="2">
    <source>
        <dbReference type="EMBL" id="MDO1535350.1"/>
    </source>
</evidence>
<comment type="similarity">
    <text evidence="1">Belongs to the UPF0065 (bug) family.</text>
</comment>
<organism evidence="2 3">
    <name type="scientific">Variovorax ginsengisoli</name>
    <dbReference type="NCBI Taxonomy" id="363844"/>
    <lineage>
        <taxon>Bacteria</taxon>
        <taxon>Pseudomonadati</taxon>
        <taxon>Pseudomonadota</taxon>
        <taxon>Betaproteobacteria</taxon>
        <taxon>Burkholderiales</taxon>
        <taxon>Comamonadaceae</taxon>
        <taxon>Variovorax</taxon>
    </lineage>
</organism>
<dbReference type="PIRSF" id="PIRSF017082">
    <property type="entry name" value="YflP"/>
    <property type="match status" value="1"/>
</dbReference>
<keyword evidence="3" id="KW-1185">Reference proteome</keyword>
<dbReference type="InterPro" id="IPR005064">
    <property type="entry name" value="BUG"/>
</dbReference>
<accession>A0ABT8S995</accession>
<dbReference type="Gene3D" id="3.40.190.10">
    <property type="entry name" value="Periplasmic binding protein-like II"/>
    <property type="match status" value="1"/>
</dbReference>
<evidence type="ECO:0000313" key="3">
    <source>
        <dbReference type="Proteomes" id="UP001169027"/>
    </source>
</evidence>
<sequence>MLIHHPLTSVKRISACWKAVIFSLIAMAFSLPQYSAGSEQYPSKPIVVKVAFPAGGGVDGVVRQILAALQSSLGQPVVVENLPGVGGAIGAMNVARASSDGYTLLAHANDLILAPLVLSSAQYKASDFRLITPLSRSDFILVARPGLAGKKLKDLVEMSKTAQGGLSIAHQGLGSLSHLASEDFASFAGMQITGVPYKGGAPIIQDLLGNHVDLAFLPIAANSISMIKEGRIIPVGLAASQRNAEIPDVATLAEGRDRTFEYASWSVIMVKRDVPESVAERLNIAIRKAIETPEFQRFAKDSAAKPFGMSLKEADVFYASAIKQYADMAVKFKLQPQ</sequence>
<dbReference type="SUPFAM" id="SSF53850">
    <property type="entry name" value="Periplasmic binding protein-like II"/>
    <property type="match status" value="1"/>
</dbReference>
<protein>
    <submittedName>
        <fullName evidence="2">Tripartite tricarboxylate transporter substrate binding protein</fullName>
    </submittedName>
</protein>
<dbReference type="EMBL" id="JAUKVY010000019">
    <property type="protein sequence ID" value="MDO1535350.1"/>
    <property type="molecule type" value="Genomic_DNA"/>
</dbReference>
<dbReference type="Proteomes" id="UP001169027">
    <property type="component" value="Unassembled WGS sequence"/>
</dbReference>
<dbReference type="PANTHER" id="PTHR42928">
    <property type="entry name" value="TRICARBOXYLATE-BINDING PROTEIN"/>
    <property type="match status" value="1"/>
</dbReference>
<dbReference type="Gene3D" id="3.40.190.150">
    <property type="entry name" value="Bordetella uptake gene, domain 1"/>
    <property type="match status" value="1"/>
</dbReference>
<dbReference type="InterPro" id="IPR042100">
    <property type="entry name" value="Bug_dom1"/>
</dbReference>
<name>A0ABT8S995_9BURK</name>
<gene>
    <name evidence="2" type="ORF">Q2T77_23970</name>
</gene>
<dbReference type="PANTHER" id="PTHR42928:SF5">
    <property type="entry name" value="BLR1237 PROTEIN"/>
    <property type="match status" value="1"/>
</dbReference>
<comment type="caution">
    <text evidence="2">The sequence shown here is derived from an EMBL/GenBank/DDBJ whole genome shotgun (WGS) entry which is preliminary data.</text>
</comment>
<dbReference type="Pfam" id="PF03401">
    <property type="entry name" value="TctC"/>
    <property type="match status" value="1"/>
</dbReference>
<reference evidence="2" key="1">
    <citation type="submission" date="2023-06" db="EMBL/GenBank/DDBJ databases">
        <authorList>
            <person name="Jiang Y."/>
            <person name="Liu Q."/>
        </authorList>
    </citation>
    <scope>NUCLEOTIDE SEQUENCE</scope>
    <source>
        <strain evidence="2">CGMCC 1.12090</strain>
    </source>
</reference>
<evidence type="ECO:0000256" key="1">
    <source>
        <dbReference type="ARBA" id="ARBA00006987"/>
    </source>
</evidence>
<proteinExistence type="inferred from homology"/>